<keyword evidence="4" id="KW-0547">Nucleotide-binding</keyword>
<evidence type="ECO:0000256" key="1">
    <source>
        <dbReference type="ARBA" id="ARBA00022553"/>
    </source>
</evidence>
<evidence type="ECO:0000256" key="2">
    <source>
        <dbReference type="ARBA" id="ARBA00022649"/>
    </source>
</evidence>
<evidence type="ECO:0000256" key="4">
    <source>
        <dbReference type="ARBA" id="ARBA00022741"/>
    </source>
</evidence>
<dbReference type="AlphaFoldDB" id="A0A4Q0MMW1"/>
<name>A0A4Q0MMW1_9HYPH</name>
<protein>
    <submittedName>
        <fullName evidence="6">DUF86 domain-containing protein</fullName>
    </submittedName>
</protein>
<evidence type="ECO:0000256" key="5">
    <source>
        <dbReference type="ARBA" id="ARBA00022801"/>
    </source>
</evidence>
<dbReference type="GO" id="GO:0004540">
    <property type="term" value="F:RNA nuclease activity"/>
    <property type="evidence" value="ECO:0007669"/>
    <property type="project" value="InterPro"/>
</dbReference>
<dbReference type="InterPro" id="IPR008201">
    <property type="entry name" value="HepT-like"/>
</dbReference>
<dbReference type="PANTHER" id="PTHR34139">
    <property type="entry name" value="UPF0331 PROTEIN MJ0127"/>
    <property type="match status" value="1"/>
</dbReference>
<keyword evidence="2" id="KW-1277">Toxin-antitoxin system</keyword>
<organism evidence="6 7">
    <name type="scientific">Hansschlegelia zhihuaiae</name>
    <dbReference type="NCBI Taxonomy" id="405005"/>
    <lineage>
        <taxon>Bacteria</taxon>
        <taxon>Pseudomonadati</taxon>
        <taxon>Pseudomonadota</taxon>
        <taxon>Alphaproteobacteria</taxon>
        <taxon>Hyphomicrobiales</taxon>
        <taxon>Methylopilaceae</taxon>
        <taxon>Hansschlegelia</taxon>
    </lineage>
</organism>
<dbReference type="GO" id="GO:0000166">
    <property type="term" value="F:nucleotide binding"/>
    <property type="evidence" value="ECO:0007669"/>
    <property type="project" value="UniProtKB-KW"/>
</dbReference>
<dbReference type="Pfam" id="PF01934">
    <property type="entry name" value="HepT-like"/>
    <property type="match status" value="1"/>
</dbReference>
<keyword evidence="3" id="KW-0540">Nuclease</keyword>
<evidence type="ECO:0000256" key="3">
    <source>
        <dbReference type="ARBA" id="ARBA00022722"/>
    </source>
</evidence>
<dbReference type="GO" id="GO:0110001">
    <property type="term" value="C:toxin-antitoxin complex"/>
    <property type="evidence" value="ECO:0007669"/>
    <property type="project" value="InterPro"/>
</dbReference>
<evidence type="ECO:0000313" key="7">
    <source>
        <dbReference type="Proteomes" id="UP000289708"/>
    </source>
</evidence>
<dbReference type="InterPro" id="IPR051813">
    <property type="entry name" value="HepT_RNase_toxin"/>
</dbReference>
<sequence length="117" mass="13706">MIERIKFRLHDIEAAIRDIRELLDHKTINALYTERATRAAFERFLEILSEASRHVPEEWKAQCAPEIPWRRVADLGNQLRHGYKAIDVEILWTIYEDDLAALEHAVERMLGTYCSDG</sequence>
<keyword evidence="1" id="KW-0597">Phosphoprotein</keyword>
<keyword evidence="7" id="KW-1185">Reference proteome</keyword>
<dbReference type="PANTHER" id="PTHR34139:SF1">
    <property type="entry name" value="RNASE MJ1380-RELATED"/>
    <property type="match status" value="1"/>
</dbReference>
<proteinExistence type="predicted"/>
<gene>
    <name evidence="6" type="ORF">EK403_05970</name>
</gene>
<reference evidence="6 7" key="1">
    <citation type="submission" date="2018-12" db="EMBL/GenBank/DDBJ databases">
        <title>bacterium Hansschlegelia zhihuaiae S113.</title>
        <authorList>
            <person name="He J."/>
        </authorList>
    </citation>
    <scope>NUCLEOTIDE SEQUENCE [LARGE SCALE GENOMIC DNA]</scope>
    <source>
        <strain evidence="6 7">S 113</strain>
    </source>
</reference>
<dbReference type="Proteomes" id="UP000289708">
    <property type="component" value="Unassembled WGS sequence"/>
</dbReference>
<dbReference type="GO" id="GO:0016787">
    <property type="term" value="F:hydrolase activity"/>
    <property type="evidence" value="ECO:0007669"/>
    <property type="project" value="UniProtKB-KW"/>
</dbReference>
<dbReference type="OrthoDB" id="4829434at2"/>
<keyword evidence="5" id="KW-0378">Hydrolase</keyword>
<evidence type="ECO:0000313" key="6">
    <source>
        <dbReference type="EMBL" id="RXF74366.1"/>
    </source>
</evidence>
<dbReference type="RefSeq" id="WP_128776591.1">
    <property type="nucleotide sequence ID" value="NZ_RYFI01000004.1"/>
</dbReference>
<accession>A0A4Q0MMW1</accession>
<dbReference type="EMBL" id="RYFI01000004">
    <property type="protein sequence ID" value="RXF74366.1"/>
    <property type="molecule type" value="Genomic_DNA"/>
</dbReference>
<comment type="caution">
    <text evidence="6">The sequence shown here is derived from an EMBL/GenBank/DDBJ whole genome shotgun (WGS) entry which is preliminary data.</text>
</comment>